<dbReference type="InterPro" id="IPR036291">
    <property type="entry name" value="NAD(P)-bd_dom_sf"/>
</dbReference>
<name>A0A0C3KTE3_9AGAM</name>
<dbReference type="AlphaFoldDB" id="A0A0C3KTE3"/>
<organism evidence="5 6">
    <name type="scientific">Tulasnella calospora MUT 4182</name>
    <dbReference type="NCBI Taxonomy" id="1051891"/>
    <lineage>
        <taxon>Eukaryota</taxon>
        <taxon>Fungi</taxon>
        <taxon>Dikarya</taxon>
        <taxon>Basidiomycota</taxon>
        <taxon>Agaricomycotina</taxon>
        <taxon>Agaricomycetes</taxon>
        <taxon>Cantharellales</taxon>
        <taxon>Tulasnellaceae</taxon>
        <taxon>Tulasnella</taxon>
    </lineage>
</organism>
<accession>A0A0C3KTE3</accession>
<dbReference type="PANTHER" id="PTHR24320">
    <property type="entry name" value="RETINOL DEHYDROGENASE"/>
    <property type="match status" value="1"/>
</dbReference>
<evidence type="ECO:0000313" key="5">
    <source>
        <dbReference type="EMBL" id="KIO24743.1"/>
    </source>
</evidence>
<sequence length="322" mass="35683">MGAVESTRRFLDHFVPPASTYDPEKDIPDLTGKVVIVTGGNGGVGRETVKHLLLKNAKVYMASRSRDLAEQAIRELKEETGKEAIFLELDLSGLDKVTRAAKEFKSKESELHILFNSAATLGTPLEQLSDEGVELQFGTNVLGPAHFTLLLIPELVAGAKSSPDGKARVVNVSSSGVYLNHSRLLDWESLEKGGSAERSKLGSLALYNQSKYAVLAFSNEFARRYADQGITSNALNPGGIRTRLFRRMGSFSEWFIYTFMAYPVEKGPLTSLYVGTSPETKDANGGWFIPFARVSPHDRFTKNPEIEARLWEWIEEKRKGHD</sequence>
<reference evidence="6" key="2">
    <citation type="submission" date="2015-01" db="EMBL/GenBank/DDBJ databases">
        <title>Evolutionary Origins and Diversification of the Mycorrhizal Mutualists.</title>
        <authorList>
            <consortium name="DOE Joint Genome Institute"/>
            <consortium name="Mycorrhizal Genomics Consortium"/>
            <person name="Kohler A."/>
            <person name="Kuo A."/>
            <person name="Nagy L.G."/>
            <person name="Floudas D."/>
            <person name="Copeland A."/>
            <person name="Barry K.W."/>
            <person name="Cichocki N."/>
            <person name="Veneault-Fourrey C."/>
            <person name="LaButti K."/>
            <person name="Lindquist E.A."/>
            <person name="Lipzen A."/>
            <person name="Lundell T."/>
            <person name="Morin E."/>
            <person name="Murat C."/>
            <person name="Riley R."/>
            <person name="Ohm R."/>
            <person name="Sun H."/>
            <person name="Tunlid A."/>
            <person name="Henrissat B."/>
            <person name="Grigoriev I.V."/>
            <person name="Hibbett D.S."/>
            <person name="Martin F."/>
        </authorList>
    </citation>
    <scope>NUCLEOTIDE SEQUENCE [LARGE SCALE GENOMIC DNA]</scope>
    <source>
        <strain evidence="6">MUT 4182</strain>
    </source>
</reference>
<comment type="similarity">
    <text evidence="1">Belongs to the short-chain dehydrogenases/reductases (SDR) family.</text>
</comment>
<dbReference type="PROSITE" id="PS50006">
    <property type="entry name" value="FHA_DOMAIN"/>
    <property type="match status" value="1"/>
</dbReference>
<evidence type="ECO:0000256" key="2">
    <source>
        <dbReference type="ARBA" id="ARBA00022857"/>
    </source>
</evidence>
<keyword evidence="6" id="KW-1185">Reference proteome</keyword>
<dbReference type="InterPro" id="IPR000253">
    <property type="entry name" value="FHA_dom"/>
</dbReference>
<keyword evidence="2" id="KW-0521">NADP</keyword>
<dbReference type="Gene3D" id="3.40.50.720">
    <property type="entry name" value="NAD(P)-binding Rossmann-like Domain"/>
    <property type="match status" value="1"/>
</dbReference>
<dbReference type="STRING" id="1051891.A0A0C3KTE3"/>
<dbReference type="HOGENOM" id="CLU_010194_44_6_1"/>
<gene>
    <name evidence="5" type="ORF">M407DRAFT_25891</name>
</gene>
<feature type="domain" description="FHA" evidence="4">
    <location>
        <begin position="119"/>
        <end position="184"/>
    </location>
</feature>
<dbReference type="SUPFAM" id="SSF51735">
    <property type="entry name" value="NAD(P)-binding Rossmann-fold domains"/>
    <property type="match status" value="1"/>
</dbReference>
<dbReference type="PANTHER" id="PTHR24320:SF236">
    <property type="entry name" value="SHORT-CHAIN DEHYDROGENASE-RELATED"/>
    <property type="match status" value="1"/>
</dbReference>
<proteinExistence type="inferred from homology"/>
<evidence type="ECO:0000256" key="1">
    <source>
        <dbReference type="ARBA" id="ARBA00006484"/>
    </source>
</evidence>
<evidence type="ECO:0000313" key="6">
    <source>
        <dbReference type="Proteomes" id="UP000054248"/>
    </source>
</evidence>
<evidence type="ECO:0000256" key="3">
    <source>
        <dbReference type="ARBA" id="ARBA00023002"/>
    </source>
</evidence>
<dbReference type="EMBL" id="KN823055">
    <property type="protein sequence ID" value="KIO24743.1"/>
    <property type="molecule type" value="Genomic_DNA"/>
</dbReference>
<reference evidence="5 6" key="1">
    <citation type="submission" date="2014-04" db="EMBL/GenBank/DDBJ databases">
        <authorList>
            <consortium name="DOE Joint Genome Institute"/>
            <person name="Kuo A."/>
            <person name="Girlanda M."/>
            <person name="Perotto S."/>
            <person name="Kohler A."/>
            <person name="Nagy L.G."/>
            <person name="Floudas D."/>
            <person name="Copeland A."/>
            <person name="Barry K.W."/>
            <person name="Cichocki N."/>
            <person name="Veneault-Fourrey C."/>
            <person name="LaButti K."/>
            <person name="Lindquist E.A."/>
            <person name="Lipzen A."/>
            <person name="Lundell T."/>
            <person name="Morin E."/>
            <person name="Murat C."/>
            <person name="Sun H."/>
            <person name="Tunlid A."/>
            <person name="Henrissat B."/>
            <person name="Grigoriev I.V."/>
            <person name="Hibbett D.S."/>
            <person name="Martin F."/>
            <person name="Nordberg H.P."/>
            <person name="Cantor M.N."/>
            <person name="Hua S.X."/>
        </authorList>
    </citation>
    <scope>NUCLEOTIDE SEQUENCE [LARGE SCALE GENOMIC DNA]</scope>
    <source>
        <strain evidence="5 6">MUT 4182</strain>
    </source>
</reference>
<keyword evidence="3" id="KW-0560">Oxidoreductase</keyword>
<dbReference type="InterPro" id="IPR002347">
    <property type="entry name" value="SDR_fam"/>
</dbReference>
<protein>
    <recommendedName>
        <fullName evidence="4">FHA domain-containing protein</fullName>
    </recommendedName>
</protein>
<evidence type="ECO:0000259" key="4">
    <source>
        <dbReference type="PROSITE" id="PS50006"/>
    </source>
</evidence>
<dbReference type="PRINTS" id="PR00081">
    <property type="entry name" value="GDHRDH"/>
</dbReference>
<dbReference type="Proteomes" id="UP000054248">
    <property type="component" value="Unassembled WGS sequence"/>
</dbReference>
<dbReference type="OrthoDB" id="191139at2759"/>
<dbReference type="GO" id="GO:0016491">
    <property type="term" value="F:oxidoreductase activity"/>
    <property type="evidence" value="ECO:0007669"/>
    <property type="project" value="UniProtKB-KW"/>
</dbReference>
<dbReference type="Pfam" id="PF00106">
    <property type="entry name" value="adh_short"/>
    <property type="match status" value="1"/>
</dbReference>